<dbReference type="PROSITE" id="PS51257">
    <property type="entry name" value="PROKAR_LIPOPROTEIN"/>
    <property type="match status" value="1"/>
</dbReference>
<dbReference type="RefSeq" id="WP_106394857.1">
    <property type="nucleotide sequence ID" value="NZ_PVNK01000248.1"/>
</dbReference>
<comment type="caution">
    <text evidence="1">The sequence shown here is derived from an EMBL/GenBank/DDBJ whole genome shotgun (WGS) entry which is preliminary data.</text>
</comment>
<reference evidence="1 2" key="1">
    <citation type="submission" date="2018-03" db="EMBL/GenBank/DDBJ databases">
        <title>Draft Genome Sequences of the Obligatory Marine Myxobacteria Enhygromyxa salina SWB005.</title>
        <authorList>
            <person name="Poehlein A."/>
            <person name="Moghaddam J.A."/>
            <person name="Harms H."/>
            <person name="Alanjari M."/>
            <person name="Koenig G.M."/>
            <person name="Daniel R."/>
            <person name="Schaeberle T.F."/>
        </authorList>
    </citation>
    <scope>NUCLEOTIDE SEQUENCE [LARGE SCALE GENOMIC DNA]</scope>
    <source>
        <strain evidence="1 2">SWB005</strain>
    </source>
</reference>
<dbReference type="InterPro" id="IPR011044">
    <property type="entry name" value="Quino_amine_DH_bsu"/>
</dbReference>
<name>A0A2S9XEW0_9BACT</name>
<gene>
    <name evidence="1" type="ORF">ENSA5_56390</name>
</gene>
<evidence type="ECO:0000313" key="2">
    <source>
        <dbReference type="Proteomes" id="UP000237968"/>
    </source>
</evidence>
<dbReference type="AlphaFoldDB" id="A0A2S9XEW0"/>
<organism evidence="1 2">
    <name type="scientific">Enhygromyxa salina</name>
    <dbReference type="NCBI Taxonomy" id="215803"/>
    <lineage>
        <taxon>Bacteria</taxon>
        <taxon>Pseudomonadati</taxon>
        <taxon>Myxococcota</taxon>
        <taxon>Polyangia</taxon>
        <taxon>Nannocystales</taxon>
        <taxon>Nannocystaceae</taxon>
        <taxon>Enhygromyxa</taxon>
    </lineage>
</organism>
<dbReference type="SUPFAM" id="SSF63829">
    <property type="entry name" value="Calcium-dependent phosphotriesterase"/>
    <property type="match status" value="1"/>
</dbReference>
<protein>
    <submittedName>
        <fullName evidence="1">Uncharacterized protein</fullName>
    </submittedName>
</protein>
<proteinExistence type="predicted"/>
<accession>A0A2S9XEW0</accession>
<keyword evidence="2" id="KW-1185">Reference proteome</keyword>
<evidence type="ECO:0000313" key="1">
    <source>
        <dbReference type="EMBL" id="PRP91290.1"/>
    </source>
</evidence>
<sequence>MRSWLQHAVVLVGLTLGCAADDPVKLVSDIDPGLVMLGSAAFTDGDHLTEMVVHEGHVYAANSWSGIGALRLEDDGGLTVTDHGDEGFGATRCTTLALHAASDTLYCSGDSPPATDPDQPRIERFDLSEPGRPVKLDPFLIVHWSVRDVAVAGDTLLIHQFDDGLWTAKIGADGQLSELQRAPLKGNARVSVAVGERVVTAFAGPAGQGAQLRLLDPNTWEELARLSLDGPPLGLSADADGQPRVVVGLGSGGMALVEVGPASLTLTRTLTPPAVVTHGIVSQGLAFAITLSGVFAYSLDGVEDGDEPHMFAFGAEGTKGDKREGNMLHGLLHDGELLTSDWTWIERWRVDPDGEIVALDIPRGVHVGPEGSIHWQLRNPGPVPLRAEFWYRREHLFEVDVNASGLTKVELSPELRAKFEADEPTSHLAIRIHDPSVAREGQPLSTSSFTIVQREADDPVPPAIGDPFPTVTLADEDMELFTLPLAEPTQTIWLTYDCALMWPQLEDLAWLEQSGRDLGRGTPIVITDVDLYLNRFANHWAIENLPTGLWGPTAPPEVAAANAAYGDELLRTFVVEELPAGSSTSDYVIDEDNQIKSLERMYRGPWTLALPWPWD</sequence>
<dbReference type="Proteomes" id="UP000237968">
    <property type="component" value="Unassembled WGS sequence"/>
</dbReference>
<dbReference type="EMBL" id="PVNK01000248">
    <property type="protein sequence ID" value="PRP91290.1"/>
    <property type="molecule type" value="Genomic_DNA"/>
</dbReference>
<dbReference type="OrthoDB" id="5527724at2"/>
<dbReference type="SUPFAM" id="SSF50969">
    <property type="entry name" value="YVTN repeat-like/Quinoprotein amine dehydrogenase"/>
    <property type="match status" value="1"/>
</dbReference>